<evidence type="ECO:0000313" key="7">
    <source>
        <dbReference type="Proteomes" id="UP000632858"/>
    </source>
</evidence>
<dbReference type="GO" id="GO:0051082">
    <property type="term" value="F:unfolded protein binding"/>
    <property type="evidence" value="ECO:0007669"/>
    <property type="project" value="InterPro"/>
</dbReference>
<dbReference type="RefSeq" id="WP_188448510.1">
    <property type="nucleotide sequence ID" value="NZ_BMFO01000002.1"/>
</dbReference>
<evidence type="ECO:0000256" key="1">
    <source>
        <dbReference type="ARBA" id="ARBA00022490"/>
    </source>
</evidence>
<dbReference type="Gene3D" id="1.10.287.480">
    <property type="entry name" value="helix hairpin bin"/>
    <property type="match status" value="1"/>
</dbReference>
<dbReference type="Pfam" id="PF01430">
    <property type="entry name" value="HSP33"/>
    <property type="match status" value="1"/>
</dbReference>
<evidence type="ECO:0000256" key="2">
    <source>
        <dbReference type="ARBA" id="ARBA00022833"/>
    </source>
</evidence>
<evidence type="ECO:0000256" key="5">
    <source>
        <dbReference type="ARBA" id="ARBA00023284"/>
    </source>
</evidence>
<proteinExistence type="predicted"/>
<evidence type="ECO:0000256" key="3">
    <source>
        <dbReference type="ARBA" id="ARBA00023157"/>
    </source>
</evidence>
<keyword evidence="5" id="KW-0676">Redox-active center</keyword>
<dbReference type="EMBL" id="BMFO01000002">
    <property type="protein sequence ID" value="GGF90381.1"/>
    <property type="molecule type" value="Genomic_DNA"/>
</dbReference>
<keyword evidence="3" id="KW-1015">Disulfide bond</keyword>
<dbReference type="InterPro" id="IPR016153">
    <property type="entry name" value="Heat_shock_Hsp33_N"/>
</dbReference>
<evidence type="ECO:0000313" key="6">
    <source>
        <dbReference type="EMBL" id="GGF90381.1"/>
    </source>
</evidence>
<keyword evidence="1" id="KW-0963">Cytoplasm</keyword>
<reference evidence="6" key="1">
    <citation type="journal article" date="2014" name="Int. J. Syst. Evol. Microbiol.">
        <title>Complete genome sequence of Corynebacterium casei LMG S-19264T (=DSM 44701T), isolated from a smear-ripened cheese.</title>
        <authorList>
            <consortium name="US DOE Joint Genome Institute (JGI-PGF)"/>
            <person name="Walter F."/>
            <person name="Albersmeier A."/>
            <person name="Kalinowski J."/>
            <person name="Ruckert C."/>
        </authorList>
    </citation>
    <scope>NUCLEOTIDE SEQUENCE</scope>
    <source>
        <strain evidence="6">CGMCC 1.12726</strain>
    </source>
</reference>
<organism evidence="6 7">
    <name type="scientific">Arenimonas maotaiensis</name>
    <dbReference type="NCBI Taxonomy" id="1446479"/>
    <lineage>
        <taxon>Bacteria</taxon>
        <taxon>Pseudomonadati</taxon>
        <taxon>Pseudomonadota</taxon>
        <taxon>Gammaproteobacteria</taxon>
        <taxon>Lysobacterales</taxon>
        <taxon>Lysobacteraceae</taxon>
        <taxon>Arenimonas</taxon>
    </lineage>
</organism>
<dbReference type="SUPFAM" id="SSF64397">
    <property type="entry name" value="Hsp33 domain"/>
    <property type="match status" value="1"/>
</dbReference>
<dbReference type="SUPFAM" id="SSF118352">
    <property type="entry name" value="HSP33 redox switch-like"/>
    <property type="match status" value="1"/>
</dbReference>
<dbReference type="Gene3D" id="3.90.1280.10">
    <property type="entry name" value="HSP33 redox switch-like"/>
    <property type="match status" value="1"/>
</dbReference>
<accession>A0A917CJ23</accession>
<sequence>MPPSDDSLTRFLLERADVRGALVHLGPAWRSIAERVEYPPAVAAYLAQCTVASALFTATVKINGRLSIQLRGEAPIRRLFAECTTEGTVRGIAHFDPPVPDDLPLSALGDKAMLAITIENEALVGREPQRYQGLVGLEADSLASAFEGYFRQSEQLPTRILLFNRGDRAAGLLIQQLPESARSEDDWTRVQMLLDTLTADELFDLSPEEVLYRLFHEETVRVLESKALAFACSCTRERVENALISLGEAEIAEAVAENDGITVHCDFCGQTYQFSAEEGLSLFWPKPSAPGSSRLH</sequence>
<dbReference type="Gene3D" id="3.55.30.10">
    <property type="entry name" value="Hsp33 domain"/>
    <property type="match status" value="1"/>
</dbReference>
<dbReference type="Proteomes" id="UP000632858">
    <property type="component" value="Unassembled WGS sequence"/>
</dbReference>
<dbReference type="PANTHER" id="PTHR30111">
    <property type="entry name" value="33 KDA CHAPERONIN"/>
    <property type="match status" value="1"/>
</dbReference>
<reference evidence="6" key="2">
    <citation type="submission" date="2020-09" db="EMBL/GenBank/DDBJ databases">
        <authorList>
            <person name="Sun Q."/>
            <person name="Zhou Y."/>
        </authorList>
    </citation>
    <scope>NUCLEOTIDE SEQUENCE</scope>
    <source>
        <strain evidence="6">CGMCC 1.12726</strain>
    </source>
</reference>
<dbReference type="GO" id="GO:0044183">
    <property type="term" value="F:protein folding chaperone"/>
    <property type="evidence" value="ECO:0007669"/>
    <property type="project" value="TreeGrafter"/>
</dbReference>
<protein>
    <submittedName>
        <fullName evidence="6">33 kDa chaperonin</fullName>
    </submittedName>
</protein>
<dbReference type="AlphaFoldDB" id="A0A917CJ23"/>
<dbReference type="CDD" id="cd00498">
    <property type="entry name" value="Hsp33"/>
    <property type="match status" value="1"/>
</dbReference>
<keyword evidence="4" id="KW-0143">Chaperone</keyword>
<dbReference type="InterPro" id="IPR023212">
    <property type="entry name" value="Hsp33_helix_hairpin_bin_dom_sf"/>
</dbReference>
<keyword evidence="7" id="KW-1185">Reference proteome</keyword>
<gene>
    <name evidence="6" type="ORF">GCM10010960_10340</name>
</gene>
<dbReference type="PIRSF" id="PIRSF005261">
    <property type="entry name" value="Heat_shock_Hsp33"/>
    <property type="match status" value="1"/>
</dbReference>
<dbReference type="GO" id="GO:0005737">
    <property type="term" value="C:cytoplasm"/>
    <property type="evidence" value="ECO:0007669"/>
    <property type="project" value="InterPro"/>
</dbReference>
<name>A0A917CJ23_9GAMM</name>
<dbReference type="InterPro" id="IPR000397">
    <property type="entry name" value="Heat_shock_Hsp33"/>
</dbReference>
<dbReference type="PANTHER" id="PTHR30111:SF1">
    <property type="entry name" value="33 KDA CHAPERONIN"/>
    <property type="match status" value="1"/>
</dbReference>
<keyword evidence="2" id="KW-0862">Zinc</keyword>
<dbReference type="InterPro" id="IPR016154">
    <property type="entry name" value="Heat_shock_Hsp33_C"/>
</dbReference>
<evidence type="ECO:0000256" key="4">
    <source>
        <dbReference type="ARBA" id="ARBA00023186"/>
    </source>
</evidence>
<comment type="caution">
    <text evidence="6">The sequence shown here is derived from an EMBL/GenBank/DDBJ whole genome shotgun (WGS) entry which is preliminary data.</text>
</comment>
<dbReference type="GO" id="GO:0042026">
    <property type="term" value="P:protein refolding"/>
    <property type="evidence" value="ECO:0007669"/>
    <property type="project" value="TreeGrafter"/>
</dbReference>